<proteinExistence type="predicted"/>
<evidence type="ECO:0000313" key="2">
    <source>
        <dbReference type="EMBL" id="KRX21565.1"/>
    </source>
</evidence>
<gene>
    <name evidence="2" type="ORF">T07_2244</name>
</gene>
<evidence type="ECO:0000256" key="1">
    <source>
        <dbReference type="SAM" id="MobiDB-lite"/>
    </source>
</evidence>
<comment type="caution">
    <text evidence="2">The sequence shown here is derived from an EMBL/GenBank/DDBJ whole genome shotgun (WGS) entry which is preliminary data.</text>
</comment>
<feature type="region of interest" description="Disordered" evidence="1">
    <location>
        <begin position="12"/>
        <end position="32"/>
    </location>
</feature>
<keyword evidence="3" id="KW-1185">Reference proteome</keyword>
<evidence type="ECO:0000313" key="3">
    <source>
        <dbReference type="Proteomes" id="UP000054630"/>
    </source>
</evidence>
<reference evidence="2 3" key="1">
    <citation type="submission" date="2015-01" db="EMBL/GenBank/DDBJ databases">
        <title>Evolution of Trichinella species and genotypes.</title>
        <authorList>
            <person name="Korhonen P.K."/>
            <person name="Edoardo P."/>
            <person name="Giuseppe L.R."/>
            <person name="Gasser R.B."/>
        </authorList>
    </citation>
    <scope>NUCLEOTIDE SEQUENCE [LARGE SCALE GENOMIC DNA]</scope>
    <source>
        <strain evidence="2">ISS37</strain>
    </source>
</reference>
<protein>
    <submittedName>
        <fullName evidence="2">Uncharacterized protein</fullName>
    </submittedName>
</protein>
<accession>A0A0V0S483</accession>
<dbReference type="OrthoDB" id="10478882at2759"/>
<dbReference type="EMBL" id="JYDL01000038">
    <property type="protein sequence ID" value="KRX21565.1"/>
    <property type="molecule type" value="Genomic_DNA"/>
</dbReference>
<organism evidence="2 3">
    <name type="scientific">Trichinella nelsoni</name>
    <dbReference type="NCBI Taxonomy" id="6336"/>
    <lineage>
        <taxon>Eukaryota</taxon>
        <taxon>Metazoa</taxon>
        <taxon>Ecdysozoa</taxon>
        <taxon>Nematoda</taxon>
        <taxon>Enoplea</taxon>
        <taxon>Dorylaimia</taxon>
        <taxon>Trichinellida</taxon>
        <taxon>Trichinellidae</taxon>
        <taxon>Trichinella</taxon>
    </lineage>
</organism>
<dbReference type="Proteomes" id="UP000054630">
    <property type="component" value="Unassembled WGS sequence"/>
</dbReference>
<dbReference type="AlphaFoldDB" id="A0A0V0S483"/>
<name>A0A0V0S483_9BILA</name>
<sequence>MFQRGAKALLTWTSKQRGKGENSRGEPTDRPTSVLHHVRQLTSRCKLLVLKNLKISRPNNTAVPVSVPHVLASPGQTTLPLSLACMVLITPPNKIRFQGRGKLFPTIEKPQHCACVEKMKSLATAAPKQLNASWNRLNDSTQCEECHRAANSSCKARWLIGGLRVFRPEHTAFYNQMAQMIVPFQIVHAFSRCCTRAQFILTCSGGKPTAAHVSSRPFIFLDHLDERRRSSSTSCWWCSPPAEHPSTNYNTDDLCCC</sequence>
<feature type="compositionally biased region" description="Basic and acidic residues" evidence="1">
    <location>
        <begin position="18"/>
        <end position="29"/>
    </location>
</feature>